<dbReference type="Proteomes" id="UP000670092">
    <property type="component" value="Unassembled WGS sequence"/>
</dbReference>
<sequence>MAGEPPRRERNQPDADIKAKQYAEFEDWAMANIEKFHKQTCLCSNKCTEILERIQLKEVAIHDATRVAEGTHDGHLLSQIEKEKKELADLYRNTQKYRNDLEKARKRCGQLKLMLESGLRELRPRFITKTRSTRGPDTENTNRSPAKRARHDTRSNHN</sequence>
<comment type="caution">
    <text evidence="3">The sequence shown here is derived from an EMBL/GenBank/DDBJ whole genome shotgun (WGS) entry which is preliminary data.</text>
</comment>
<name>A0A8H8D7E5_AJECA</name>
<organism evidence="3 4">
    <name type="scientific">Ajellomyces capsulatus</name>
    <name type="common">Darling's disease fungus</name>
    <name type="synonym">Histoplasma capsulatum</name>
    <dbReference type="NCBI Taxonomy" id="5037"/>
    <lineage>
        <taxon>Eukaryota</taxon>
        <taxon>Fungi</taxon>
        <taxon>Dikarya</taxon>
        <taxon>Ascomycota</taxon>
        <taxon>Pezizomycotina</taxon>
        <taxon>Eurotiomycetes</taxon>
        <taxon>Eurotiomycetidae</taxon>
        <taxon>Onygenales</taxon>
        <taxon>Ajellomycetaceae</taxon>
        <taxon>Histoplasma</taxon>
    </lineage>
</organism>
<dbReference type="VEuPathDB" id="FungiDB:I7I52_03233"/>
<feature type="coiled-coil region" evidence="1">
    <location>
        <begin position="80"/>
        <end position="107"/>
    </location>
</feature>
<dbReference type="AlphaFoldDB" id="A0A8H8D7E5"/>
<accession>A0A8H8D7E5</accession>
<dbReference type="OrthoDB" id="10277618at2759"/>
<proteinExistence type="predicted"/>
<evidence type="ECO:0000256" key="1">
    <source>
        <dbReference type="SAM" id="Coils"/>
    </source>
</evidence>
<reference evidence="3 4" key="1">
    <citation type="submission" date="2021-01" db="EMBL/GenBank/DDBJ databases">
        <title>Chromosome-level genome assembly of a human fungal pathogen reveals clustering of transcriptionally co-regulated genes.</title>
        <authorList>
            <person name="Voorhies M."/>
            <person name="Cohen S."/>
            <person name="Shea T.P."/>
            <person name="Petrus S."/>
            <person name="Munoz J.F."/>
            <person name="Poplawski S."/>
            <person name="Goldman W.E."/>
            <person name="Michael T."/>
            <person name="Cuomo C.A."/>
            <person name="Sil A."/>
            <person name="Beyhan S."/>
        </authorList>
    </citation>
    <scope>NUCLEOTIDE SEQUENCE [LARGE SCALE GENOMIC DNA]</scope>
    <source>
        <strain evidence="3 4">G184AR</strain>
    </source>
</reference>
<evidence type="ECO:0000256" key="2">
    <source>
        <dbReference type="SAM" id="MobiDB-lite"/>
    </source>
</evidence>
<dbReference type="EMBL" id="JAEVHI010000001">
    <property type="protein sequence ID" value="KAG5304775.1"/>
    <property type="molecule type" value="Genomic_DNA"/>
</dbReference>
<feature type="compositionally biased region" description="Polar residues" evidence="2">
    <location>
        <begin position="133"/>
        <end position="144"/>
    </location>
</feature>
<evidence type="ECO:0000313" key="4">
    <source>
        <dbReference type="Proteomes" id="UP000670092"/>
    </source>
</evidence>
<keyword evidence="1" id="KW-0175">Coiled coil</keyword>
<protein>
    <submittedName>
        <fullName evidence="3">Uncharacterized protein</fullName>
    </submittedName>
</protein>
<gene>
    <name evidence="3" type="ORF">I7I52_03233</name>
</gene>
<evidence type="ECO:0000313" key="3">
    <source>
        <dbReference type="EMBL" id="KAG5304775.1"/>
    </source>
</evidence>
<feature type="region of interest" description="Disordered" evidence="2">
    <location>
        <begin position="124"/>
        <end position="158"/>
    </location>
</feature>